<evidence type="ECO:0000313" key="2">
    <source>
        <dbReference type="EMBL" id="GAA3043899.1"/>
    </source>
</evidence>
<dbReference type="InterPro" id="IPR036390">
    <property type="entry name" value="WH_DNA-bd_sf"/>
</dbReference>
<feature type="domain" description="HTH arsR-type" evidence="1">
    <location>
        <begin position="1"/>
        <end position="95"/>
    </location>
</feature>
<dbReference type="Proteomes" id="UP001501532">
    <property type="component" value="Unassembled WGS sequence"/>
</dbReference>
<accession>A0ABP6LGV8</accession>
<dbReference type="InterPro" id="IPR036388">
    <property type="entry name" value="WH-like_DNA-bd_sf"/>
</dbReference>
<dbReference type="RefSeq" id="WP_234515926.1">
    <property type="nucleotide sequence ID" value="NZ_BAAAUF010000020.1"/>
</dbReference>
<dbReference type="InterPro" id="IPR001845">
    <property type="entry name" value="HTH_ArsR_DNA-bd_dom"/>
</dbReference>
<proteinExistence type="predicted"/>
<organism evidence="2 3">
    <name type="scientific">Streptomyces glomeratus</name>
    <dbReference type="NCBI Taxonomy" id="284452"/>
    <lineage>
        <taxon>Bacteria</taxon>
        <taxon>Bacillati</taxon>
        <taxon>Actinomycetota</taxon>
        <taxon>Actinomycetes</taxon>
        <taxon>Kitasatosporales</taxon>
        <taxon>Streptomycetaceae</taxon>
        <taxon>Streptomyces</taxon>
    </lineage>
</organism>
<gene>
    <name evidence="2" type="ORF">GCM10010448_28360</name>
</gene>
<evidence type="ECO:0000259" key="1">
    <source>
        <dbReference type="PROSITE" id="PS50987"/>
    </source>
</evidence>
<name>A0ABP6LGV8_9ACTN</name>
<dbReference type="PROSITE" id="PS50987">
    <property type="entry name" value="HTH_ARSR_2"/>
    <property type="match status" value="1"/>
</dbReference>
<dbReference type="SUPFAM" id="SSF46785">
    <property type="entry name" value="Winged helix' DNA-binding domain"/>
    <property type="match status" value="1"/>
</dbReference>
<sequence>MLKTPVSERRMRILEWLKDPVAHFPPQRHGDLVEDGVTVAAVAERLAVPRSVAATDLRILAAIGLLRMKRIRRRTYYRRDDLRITEVARLFEKGW</sequence>
<dbReference type="Gene3D" id="1.10.10.10">
    <property type="entry name" value="Winged helix-like DNA-binding domain superfamily/Winged helix DNA-binding domain"/>
    <property type="match status" value="1"/>
</dbReference>
<keyword evidence="3" id="KW-1185">Reference proteome</keyword>
<comment type="caution">
    <text evidence="2">The sequence shown here is derived from an EMBL/GenBank/DDBJ whole genome shotgun (WGS) entry which is preliminary data.</text>
</comment>
<evidence type="ECO:0000313" key="3">
    <source>
        <dbReference type="Proteomes" id="UP001501532"/>
    </source>
</evidence>
<dbReference type="EMBL" id="BAAAUF010000020">
    <property type="protein sequence ID" value="GAA3043899.1"/>
    <property type="molecule type" value="Genomic_DNA"/>
</dbReference>
<protein>
    <submittedName>
        <fullName evidence="2">Helix-turn-helix domain-containing protein</fullName>
    </submittedName>
</protein>
<reference evidence="3" key="1">
    <citation type="journal article" date="2019" name="Int. J. Syst. Evol. Microbiol.">
        <title>The Global Catalogue of Microorganisms (GCM) 10K type strain sequencing project: providing services to taxonomists for standard genome sequencing and annotation.</title>
        <authorList>
            <consortium name="The Broad Institute Genomics Platform"/>
            <consortium name="The Broad Institute Genome Sequencing Center for Infectious Disease"/>
            <person name="Wu L."/>
            <person name="Ma J."/>
        </authorList>
    </citation>
    <scope>NUCLEOTIDE SEQUENCE [LARGE SCALE GENOMIC DNA]</scope>
    <source>
        <strain evidence="3">JCM 9091</strain>
    </source>
</reference>